<feature type="domain" description="NmrA-like" evidence="1">
    <location>
        <begin position="3"/>
        <end position="213"/>
    </location>
</feature>
<proteinExistence type="predicted"/>
<dbReference type="Gene3D" id="3.40.50.720">
    <property type="entry name" value="NAD(P)-binding Rossmann-like Domain"/>
    <property type="match status" value="1"/>
</dbReference>
<dbReference type="AlphaFoldDB" id="A0A4R5ZY93"/>
<dbReference type="InterPro" id="IPR051604">
    <property type="entry name" value="Ergot_Alk_Oxidoreductase"/>
</dbReference>
<reference evidence="2 3" key="1">
    <citation type="submission" date="2019-03" db="EMBL/GenBank/DDBJ databases">
        <title>Primorskyibacter sp. SS33 isolated from sediments.</title>
        <authorList>
            <person name="Xunke S."/>
        </authorList>
    </citation>
    <scope>NUCLEOTIDE SEQUENCE [LARGE SCALE GENOMIC DNA]</scope>
    <source>
        <strain evidence="2 3">SS33</strain>
    </source>
</reference>
<dbReference type="OrthoDB" id="109735at2"/>
<dbReference type="Gene3D" id="3.90.25.10">
    <property type="entry name" value="UDP-galactose 4-epimerase, domain 1"/>
    <property type="match status" value="1"/>
</dbReference>
<protein>
    <submittedName>
        <fullName evidence="2">SDR family NAD(P)-dependent oxidoreductase</fullName>
    </submittedName>
</protein>
<comment type="caution">
    <text evidence="2">The sequence shown here is derived from an EMBL/GenBank/DDBJ whole genome shotgun (WGS) entry which is preliminary data.</text>
</comment>
<dbReference type="Proteomes" id="UP000295701">
    <property type="component" value="Unassembled WGS sequence"/>
</dbReference>
<dbReference type="RefSeq" id="WP_133397950.1">
    <property type="nucleotide sequence ID" value="NZ_SNAA01000021.1"/>
</dbReference>
<dbReference type="PANTHER" id="PTHR43162:SF1">
    <property type="entry name" value="PRESTALK A DIFFERENTIATION PROTEIN A"/>
    <property type="match status" value="1"/>
</dbReference>
<organism evidence="2 3">
    <name type="scientific">Palleronia sediminis</name>
    <dbReference type="NCBI Taxonomy" id="2547833"/>
    <lineage>
        <taxon>Bacteria</taxon>
        <taxon>Pseudomonadati</taxon>
        <taxon>Pseudomonadota</taxon>
        <taxon>Alphaproteobacteria</taxon>
        <taxon>Rhodobacterales</taxon>
        <taxon>Roseobacteraceae</taxon>
        <taxon>Palleronia</taxon>
    </lineage>
</organism>
<dbReference type="EMBL" id="SNAA01000021">
    <property type="protein sequence ID" value="TDL75255.1"/>
    <property type="molecule type" value="Genomic_DNA"/>
</dbReference>
<dbReference type="SUPFAM" id="SSF51735">
    <property type="entry name" value="NAD(P)-binding Rossmann-fold domains"/>
    <property type="match status" value="1"/>
</dbReference>
<sequence length="277" mass="28963">MLFVMGATGRMGGAVIRHAERPVRAASRSGRPVAGAAQTARFDLDDAGGFSAALSGCDALFVMRPPPATTRAPFDRLMAAARAAGVGHVICASVYGADRSRVLPHRHMEAAVRDSGLAHSFLRPADFMQNLADIHGPAIRDTDEIAVPTGAGRSAFVDVDDIGAAAAAILRDPGAHDGRGYALTGPAALSFGDVAAILSDVLGRPIRHRRVSLPGFVAGQVRSGRAMPMALVMGALYTVQRMGRAAPVLPDLARLLGRPPTDLASYARRERSAFLRG</sequence>
<name>A0A4R5ZY93_9RHOB</name>
<dbReference type="PANTHER" id="PTHR43162">
    <property type="match status" value="1"/>
</dbReference>
<evidence type="ECO:0000313" key="3">
    <source>
        <dbReference type="Proteomes" id="UP000295701"/>
    </source>
</evidence>
<keyword evidence="3" id="KW-1185">Reference proteome</keyword>
<accession>A0A4R5ZY93</accession>
<dbReference type="Pfam" id="PF05368">
    <property type="entry name" value="NmrA"/>
    <property type="match status" value="1"/>
</dbReference>
<evidence type="ECO:0000313" key="2">
    <source>
        <dbReference type="EMBL" id="TDL75255.1"/>
    </source>
</evidence>
<gene>
    <name evidence="2" type="ORF">E2L08_15185</name>
</gene>
<evidence type="ECO:0000259" key="1">
    <source>
        <dbReference type="Pfam" id="PF05368"/>
    </source>
</evidence>
<dbReference type="InterPro" id="IPR036291">
    <property type="entry name" value="NAD(P)-bd_dom_sf"/>
</dbReference>
<dbReference type="InterPro" id="IPR008030">
    <property type="entry name" value="NmrA-like"/>
</dbReference>